<dbReference type="GO" id="GO:0043565">
    <property type="term" value="F:sequence-specific DNA binding"/>
    <property type="evidence" value="ECO:0007669"/>
    <property type="project" value="UniProtKB-ARBA"/>
</dbReference>
<dbReference type="PROSITE" id="PS00028">
    <property type="entry name" value="ZINC_FINGER_C2H2_1"/>
    <property type="match status" value="1"/>
</dbReference>
<dbReference type="SUPFAM" id="SSF57667">
    <property type="entry name" value="beta-beta-alpha zinc fingers"/>
    <property type="match status" value="2"/>
</dbReference>
<dbReference type="InParanoid" id="A0A7M7MFA7"/>
<feature type="region of interest" description="Disordered" evidence="6">
    <location>
        <begin position="418"/>
        <end position="450"/>
    </location>
</feature>
<dbReference type="OMA" id="SAHERHF"/>
<dbReference type="KEGG" id="vde:111248858"/>
<protein>
    <recommendedName>
        <fullName evidence="7">C2H2-type domain-containing protein</fullName>
    </recommendedName>
</protein>
<dbReference type="FunFam" id="3.30.160.60:FF:000446">
    <property type="entry name" value="Zinc finger protein"/>
    <property type="match status" value="1"/>
</dbReference>
<keyword evidence="1" id="KW-0479">Metal-binding</keyword>
<dbReference type="Gene3D" id="3.30.160.60">
    <property type="entry name" value="Classic Zinc Finger"/>
    <property type="match status" value="4"/>
</dbReference>
<evidence type="ECO:0000256" key="5">
    <source>
        <dbReference type="PROSITE-ProRule" id="PRU00042"/>
    </source>
</evidence>
<dbReference type="InterPro" id="IPR036236">
    <property type="entry name" value="Znf_C2H2_sf"/>
</dbReference>
<feature type="compositionally biased region" description="Low complexity" evidence="6">
    <location>
        <begin position="418"/>
        <end position="445"/>
    </location>
</feature>
<dbReference type="RefSeq" id="XP_022657609.1">
    <property type="nucleotide sequence ID" value="XM_022801874.1"/>
</dbReference>
<accession>A0A7M7MFA7</accession>
<proteinExistence type="predicted"/>
<evidence type="ECO:0000256" key="6">
    <source>
        <dbReference type="SAM" id="MobiDB-lite"/>
    </source>
</evidence>
<dbReference type="AlphaFoldDB" id="A0A7M7MFA7"/>
<sequence length="534" mass="56356">MTVYYICSTKHSQMNEITRIISALRLADSCKSNCSVVNDESYVDDTDNQVMSSEIVALAAAAAASALCSPASSQTANSGFSSIVIGTAGSNSGSFTCPICTFSCDNISVLRYHEGLHHSGGPRPFACHLCDYRAKVRSHLTSHLRTHTVDRPFSCPHCEFTAKRPNHLKMHLEVKHSLASAVDPGTSSPSPPVFSGMGSGSVKDDRTALSSSSSTATAAAATTAPMDEDPQLRNMTYVQVGAHVAMYRGGGSGSDSSQTLYVCTHGNCSFRTHSYSTNLRNHLAEHFGDRPFICGDCEYRSERFDSLRKHCRVHTGERPYACPVCGYRSKTNSNLHAHIRTKHNMPSGKAERMPSICAQYDTTITATSAVSASHNMTAAGTVLNPIVTGGVTSSVGVPGPISFGIPSVAAAAAAAGSPSAAVNGNRGHNASSSGGEASGSSPESGPRYHEVPISLNTLPIPMSLSSLSIPNSFHLSAGATQEPPIGGQQQPEVAHQKHHRQRSGSNASQKDSAVPDRQPLDYSMGVFGVNRPSM</sequence>
<dbReference type="OrthoDB" id="10067983at2759"/>
<dbReference type="Proteomes" id="UP000594260">
    <property type="component" value="Unplaced"/>
</dbReference>
<dbReference type="SMART" id="SM00355">
    <property type="entry name" value="ZnF_C2H2"/>
    <property type="match status" value="6"/>
</dbReference>
<feature type="region of interest" description="Disordered" evidence="6">
    <location>
        <begin position="474"/>
        <end position="534"/>
    </location>
</feature>
<keyword evidence="3 5" id="KW-0863">Zinc-finger</keyword>
<evidence type="ECO:0000256" key="1">
    <source>
        <dbReference type="ARBA" id="ARBA00022723"/>
    </source>
</evidence>
<feature type="region of interest" description="Disordered" evidence="6">
    <location>
        <begin position="180"/>
        <end position="227"/>
    </location>
</feature>
<keyword evidence="4" id="KW-0862">Zinc</keyword>
<dbReference type="PANTHER" id="PTHR24379">
    <property type="entry name" value="KRAB AND ZINC FINGER DOMAIN-CONTAINING"/>
    <property type="match status" value="1"/>
</dbReference>
<feature type="domain" description="C2H2-type" evidence="7">
    <location>
        <begin position="292"/>
        <end position="319"/>
    </location>
</feature>
<dbReference type="EnsemblMetazoa" id="XM_022801874">
    <property type="protein sequence ID" value="XP_022657609"/>
    <property type="gene ID" value="LOC111248858"/>
</dbReference>
<dbReference type="PROSITE" id="PS50157">
    <property type="entry name" value="ZINC_FINGER_C2H2_2"/>
    <property type="match status" value="3"/>
</dbReference>
<evidence type="ECO:0000256" key="2">
    <source>
        <dbReference type="ARBA" id="ARBA00022737"/>
    </source>
</evidence>
<evidence type="ECO:0000313" key="9">
    <source>
        <dbReference type="Proteomes" id="UP000594260"/>
    </source>
</evidence>
<feature type="domain" description="C2H2-type" evidence="7">
    <location>
        <begin position="125"/>
        <end position="152"/>
    </location>
</feature>
<keyword evidence="2" id="KW-0677">Repeat</keyword>
<name>A0A7M7MFA7_VARDE</name>
<dbReference type="GO" id="GO:0005634">
    <property type="term" value="C:nucleus"/>
    <property type="evidence" value="ECO:0007669"/>
    <property type="project" value="UniProtKB-ARBA"/>
</dbReference>
<keyword evidence="9" id="KW-1185">Reference proteome</keyword>
<dbReference type="GO" id="GO:0008270">
    <property type="term" value="F:zinc ion binding"/>
    <property type="evidence" value="ECO:0007669"/>
    <property type="project" value="UniProtKB-KW"/>
</dbReference>
<dbReference type="Pfam" id="PF00096">
    <property type="entry name" value="zf-C2H2"/>
    <property type="match status" value="1"/>
</dbReference>
<reference evidence="8" key="1">
    <citation type="submission" date="2021-01" db="UniProtKB">
        <authorList>
            <consortium name="EnsemblMetazoa"/>
        </authorList>
    </citation>
    <scope>IDENTIFICATION</scope>
</reference>
<feature type="compositionally biased region" description="Low complexity" evidence="6">
    <location>
        <begin position="208"/>
        <end position="224"/>
    </location>
</feature>
<organism evidence="8 9">
    <name type="scientific">Varroa destructor</name>
    <name type="common">Honeybee mite</name>
    <dbReference type="NCBI Taxonomy" id="109461"/>
    <lineage>
        <taxon>Eukaryota</taxon>
        <taxon>Metazoa</taxon>
        <taxon>Ecdysozoa</taxon>
        <taxon>Arthropoda</taxon>
        <taxon>Chelicerata</taxon>
        <taxon>Arachnida</taxon>
        <taxon>Acari</taxon>
        <taxon>Parasitiformes</taxon>
        <taxon>Mesostigmata</taxon>
        <taxon>Gamasina</taxon>
        <taxon>Dermanyssoidea</taxon>
        <taxon>Varroidae</taxon>
        <taxon>Varroa</taxon>
    </lineage>
</organism>
<evidence type="ECO:0000256" key="4">
    <source>
        <dbReference type="ARBA" id="ARBA00022833"/>
    </source>
</evidence>
<dbReference type="FunFam" id="3.30.160.60:FF:001732">
    <property type="entry name" value="Zgc:162936"/>
    <property type="match status" value="1"/>
</dbReference>
<feature type="domain" description="C2H2-type" evidence="7">
    <location>
        <begin position="320"/>
        <end position="348"/>
    </location>
</feature>
<dbReference type="GO" id="GO:0005694">
    <property type="term" value="C:chromosome"/>
    <property type="evidence" value="ECO:0007669"/>
    <property type="project" value="UniProtKB-ARBA"/>
</dbReference>
<evidence type="ECO:0000259" key="7">
    <source>
        <dbReference type="PROSITE" id="PS50157"/>
    </source>
</evidence>
<feature type="compositionally biased region" description="Low complexity" evidence="6">
    <location>
        <begin position="481"/>
        <end position="492"/>
    </location>
</feature>
<evidence type="ECO:0000256" key="3">
    <source>
        <dbReference type="ARBA" id="ARBA00022771"/>
    </source>
</evidence>
<evidence type="ECO:0000313" key="8">
    <source>
        <dbReference type="EnsemblMetazoa" id="XP_022657609"/>
    </source>
</evidence>
<dbReference type="GeneID" id="111248858"/>
<dbReference type="PANTHER" id="PTHR24379:SF121">
    <property type="entry name" value="C2H2-TYPE DOMAIN-CONTAINING PROTEIN"/>
    <property type="match status" value="1"/>
</dbReference>
<dbReference type="GO" id="GO:0045893">
    <property type="term" value="P:positive regulation of DNA-templated transcription"/>
    <property type="evidence" value="ECO:0007669"/>
    <property type="project" value="UniProtKB-ARBA"/>
</dbReference>
<dbReference type="InterPro" id="IPR013087">
    <property type="entry name" value="Znf_C2H2_type"/>
</dbReference>